<evidence type="ECO:0000259" key="3">
    <source>
        <dbReference type="PROSITE" id="PS50887"/>
    </source>
</evidence>
<dbReference type="PANTHER" id="PTHR44757">
    <property type="entry name" value="DIGUANYLATE CYCLASE DGCP"/>
    <property type="match status" value="1"/>
</dbReference>
<dbReference type="Pfam" id="PF13185">
    <property type="entry name" value="GAF_2"/>
    <property type="match status" value="1"/>
</dbReference>
<feature type="domain" description="PAS" evidence="1">
    <location>
        <begin position="194"/>
        <end position="249"/>
    </location>
</feature>
<reference evidence="4 5" key="1">
    <citation type="submission" date="2023-03" db="EMBL/GenBank/DDBJ databases">
        <title>Thalassotalea loyana LMG 22536T draft genome sequence.</title>
        <authorList>
            <person name="Sawabe T."/>
        </authorList>
    </citation>
    <scope>NUCLEOTIDE SEQUENCE [LARGE SCALE GENOMIC DNA]</scope>
    <source>
        <strain evidence="4 5">LMG 22536</strain>
    </source>
</reference>
<comment type="caution">
    <text evidence="4">The sequence shown here is derived from an EMBL/GenBank/DDBJ whole genome shotgun (WGS) entry which is preliminary data.</text>
</comment>
<dbReference type="Gene3D" id="3.30.450.20">
    <property type="entry name" value="PAS domain"/>
    <property type="match status" value="1"/>
</dbReference>
<gene>
    <name evidence="4" type="ORF">tloyanaT_32250</name>
</gene>
<dbReference type="SUPFAM" id="SSF55785">
    <property type="entry name" value="PYP-like sensor domain (PAS domain)"/>
    <property type="match status" value="1"/>
</dbReference>
<dbReference type="PROSITE" id="PS50113">
    <property type="entry name" value="PAC"/>
    <property type="match status" value="1"/>
</dbReference>
<dbReference type="InterPro" id="IPR043128">
    <property type="entry name" value="Rev_trsase/Diguanyl_cyclase"/>
</dbReference>
<dbReference type="SUPFAM" id="SSF55073">
    <property type="entry name" value="Nucleotide cyclase"/>
    <property type="match status" value="1"/>
</dbReference>
<evidence type="ECO:0000259" key="2">
    <source>
        <dbReference type="PROSITE" id="PS50113"/>
    </source>
</evidence>
<dbReference type="CDD" id="cd00130">
    <property type="entry name" value="PAS"/>
    <property type="match status" value="1"/>
</dbReference>
<dbReference type="PROSITE" id="PS50887">
    <property type="entry name" value="GGDEF"/>
    <property type="match status" value="1"/>
</dbReference>
<dbReference type="Gene3D" id="3.30.450.40">
    <property type="match status" value="1"/>
</dbReference>
<accession>A0ABQ6HJ99</accession>
<keyword evidence="5" id="KW-1185">Reference proteome</keyword>
<dbReference type="InterPro" id="IPR029016">
    <property type="entry name" value="GAF-like_dom_sf"/>
</dbReference>
<sequence length="476" mass="53763">MFDVSQCIVEFPPEELDFEKWQELVNMLSKVYNAASGVIVQFRDDTFNVVSTSENPDNFLEQNACWPWDMKSFCRRIMETRDKLYVSSASTSQEWCDAPPVQDGPVRSYLGYPLYWPDGSLFGSFCVIDTKATDYSQSLVEVLGQLKLIVESELKHVWDKQKIKSLLAEKLSFQEAVEQDKQEVALIKNVLEEQESVNTATLASLMEAVIRIDSNGSIISCNQATSQMIGFSVEEIIGANIRQFVDATHWDENFNDNEFNLDRGNLTGLSSSREFNAIHKDGSLIPVQMSITGINLGGINQYIYLLSDITENVQHQEILKQLALYDNLTNCANRNLLSERFKYERSKAMRHQSTFSLLFIDLNDFKPINDNLGHNAGDHTLKKIAKRLQSVVRPHDLVSRIGGDEFVILFTNDVSTSSIIDKIHHTISKPFTYEAHTLNITGSVGLATYPLEGETLKALLAVADKKMYGEKQQAVK</sequence>
<dbReference type="SMART" id="SM00267">
    <property type="entry name" value="GGDEF"/>
    <property type="match status" value="1"/>
</dbReference>
<dbReference type="InterPro" id="IPR000014">
    <property type="entry name" value="PAS"/>
</dbReference>
<dbReference type="CDD" id="cd01949">
    <property type="entry name" value="GGDEF"/>
    <property type="match status" value="1"/>
</dbReference>
<dbReference type="Gene3D" id="3.30.70.270">
    <property type="match status" value="1"/>
</dbReference>
<feature type="domain" description="PAC" evidence="2">
    <location>
        <begin position="271"/>
        <end position="321"/>
    </location>
</feature>
<dbReference type="NCBIfam" id="TIGR00229">
    <property type="entry name" value="sensory_box"/>
    <property type="match status" value="1"/>
</dbReference>
<protein>
    <recommendedName>
        <fullName evidence="6">Diguanylate cyclase</fullName>
    </recommendedName>
</protein>
<evidence type="ECO:0000313" key="5">
    <source>
        <dbReference type="Proteomes" id="UP001157134"/>
    </source>
</evidence>
<dbReference type="InterPro" id="IPR000700">
    <property type="entry name" value="PAS-assoc_C"/>
</dbReference>
<dbReference type="Pfam" id="PF13426">
    <property type="entry name" value="PAS_9"/>
    <property type="match status" value="1"/>
</dbReference>
<dbReference type="Proteomes" id="UP001157134">
    <property type="component" value="Unassembled WGS sequence"/>
</dbReference>
<dbReference type="PROSITE" id="PS50112">
    <property type="entry name" value="PAS"/>
    <property type="match status" value="1"/>
</dbReference>
<dbReference type="InterPro" id="IPR029787">
    <property type="entry name" value="Nucleotide_cyclase"/>
</dbReference>
<organism evidence="4 5">
    <name type="scientific">Thalassotalea loyana</name>
    <dbReference type="NCBI Taxonomy" id="280483"/>
    <lineage>
        <taxon>Bacteria</taxon>
        <taxon>Pseudomonadati</taxon>
        <taxon>Pseudomonadota</taxon>
        <taxon>Gammaproteobacteria</taxon>
        <taxon>Alteromonadales</taxon>
        <taxon>Colwelliaceae</taxon>
        <taxon>Thalassotalea</taxon>
    </lineage>
</organism>
<evidence type="ECO:0000313" key="4">
    <source>
        <dbReference type="EMBL" id="GLX86972.1"/>
    </source>
</evidence>
<dbReference type="Pfam" id="PF00990">
    <property type="entry name" value="GGDEF"/>
    <property type="match status" value="1"/>
</dbReference>
<name>A0ABQ6HJ99_9GAMM</name>
<dbReference type="PANTHER" id="PTHR44757:SF2">
    <property type="entry name" value="BIOFILM ARCHITECTURE MAINTENANCE PROTEIN MBAA"/>
    <property type="match status" value="1"/>
</dbReference>
<dbReference type="InterPro" id="IPR003018">
    <property type="entry name" value="GAF"/>
</dbReference>
<evidence type="ECO:0008006" key="6">
    <source>
        <dbReference type="Google" id="ProtNLM"/>
    </source>
</evidence>
<dbReference type="EMBL" id="BSSV01000008">
    <property type="protein sequence ID" value="GLX86972.1"/>
    <property type="molecule type" value="Genomic_DNA"/>
</dbReference>
<evidence type="ECO:0000259" key="1">
    <source>
        <dbReference type="PROSITE" id="PS50112"/>
    </source>
</evidence>
<dbReference type="SUPFAM" id="SSF55781">
    <property type="entry name" value="GAF domain-like"/>
    <property type="match status" value="1"/>
</dbReference>
<dbReference type="InterPro" id="IPR035965">
    <property type="entry name" value="PAS-like_dom_sf"/>
</dbReference>
<dbReference type="InterPro" id="IPR052155">
    <property type="entry name" value="Biofilm_reg_signaling"/>
</dbReference>
<dbReference type="NCBIfam" id="TIGR00254">
    <property type="entry name" value="GGDEF"/>
    <property type="match status" value="1"/>
</dbReference>
<proteinExistence type="predicted"/>
<dbReference type="SMART" id="SM00091">
    <property type="entry name" value="PAS"/>
    <property type="match status" value="1"/>
</dbReference>
<feature type="domain" description="GGDEF" evidence="3">
    <location>
        <begin position="353"/>
        <end position="476"/>
    </location>
</feature>
<dbReference type="RefSeq" id="WP_284300549.1">
    <property type="nucleotide sequence ID" value="NZ_BSSV01000008.1"/>
</dbReference>
<dbReference type="InterPro" id="IPR000160">
    <property type="entry name" value="GGDEF_dom"/>
</dbReference>